<feature type="transmembrane region" description="Helical" evidence="1">
    <location>
        <begin position="44"/>
        <end position="66"/>
    </location>
</feature>
<dbReference type="InterPro" id="IPR021215">
    <property type="entry name" value="DUF2752"/>
</dbReference>
<keyword evidence="1" id="KW-0472">Membrane</keyword>
<evidence type="ECO:0008006" key="4">
    <source>
        <dbReference type="Google" id="ProtNLM"/>
    </source>
</evidence>
<dbReference type="STRING" id="641691.SAMN05421636_10616"/>
<dbReference type="Proteomes" id="UP000199109">
    <property type="component" value="Unassembled WGS sequence"/>
</dbReference>
<keyword evidence="1" id="KW-1133">Transmembrane helix</keyword>
<evidence type="ECO:0000313" key="3">
    <source>
        <dbReference type="Proteomes" id="UP000199109"/>
    </source>
</evidence>
<feature type="transmembrane region" description="Helical" evidence="1">
    <location>
        <begin position="78"/>
        <end position="96"/>
    </location>
</feature>
<evidence type="ECO:0000313" key="2">
    <source>
        <dbReference type="EMBL" id="SDE58376.1"/>
    </source>
</evidence>
<name>A0A1G7E4I0_9FLAO</name>
<dbReference type="AlphaFoldDB" id="A0A1G7E4I0"/>
<gene>
    <name evidence="2" type="ORF">SAMN05421636_10616</name>
</gene>
<accession>A0A1G7E4I0</accession>
<dbReference type="Pfam" id="PF10825">
    <property type="entry name" value="DUF2752"/>
    <property type="match status" value="1"/>
</dbReference>
<evidence type="ECO:0000256" key="1">
    <source>
        <dbReference type="SAM" id="Phobius"/>
    </source>
</evidence>
<dbReference type="EMBL" id="FNAO01000006">
    <property type="protein sequence ID" value="SDE58376.1"/>
    <property type="molecule type" value="Genomic_DNA"/>
</dbReference>
<protein>
    <recommendedName>
        <fullName evidence="4">DUF2752 domain-containing protein</fullName>
    </recommendedName>
</protein>
<dbReference type="RefSeq" id="WP_091869052.1">
    <property type="nucleotide sequence ID" value="NZ_FNAO01000006.1"/>
</dbReference>
<dbReference type="OrthoDB" id="9815897at2"/>
<sequence length="99" mass="11503">MQWFTFLIQVKDYMLPCLTKQFLGFDCPGCGLQRSVLFLLQGDFVAAFQMYPAIYPMVLLFSFIGLKHIVSIRFENKITFGLLLVTFLAIFTNFILKFI</sequence>
<organism evidence="2 3">
    <name type="scientific">Pricia antarctica</name>
    <dbReference type="NCBI Taxonomy" id="641691"/>
    <lineage>
        <taxon>Bacteria</taxon>
        <taxon>Pseudomonadati</taxon>
        <taxon>Bacteroidota</taxon>
        <taxon>Flavobacteriia</taxon>
        <taxon>Flavobacteriales</taxon>
        <taxon>Flavobacteriaceae</taxon>
        <taxon>Pricia</taxon>
    </lineage>
</organism>
<keyword evidence="3" id="KW-1185">Reference proteome</keyword>
<proteinExistence type="predicted"/>
<reference evidence="2 3" key="1">
    <citation type="submission" date="2016-10" db="EMBL/GenBank/DDBJ databases">
        <authorList>
            <person name="de Groot N.N."/>
        </authorList>
    </citation>
    <scope>NUCLEOTIDE SEQUENCE [LARGE SCALE GENOMIC DNA]</scope>
    <source>
        <strain evidence="2 3">DSM 23421</strain>
    </source>
</reference>
<keyword evidence="1" id="KW-0812">Transmembrane</keyword>